<comment type="caution">
    <text evidence="10">The sequence shown here is derived from an EMBL/GenBank/DDBJ whole genome shotgun (WGS) entry which is preliminary data.</text>
</comment>
<dbReference type="PANTHER" id="PTHR33841:SF1">
    <property type="entry name" value="DNA METHYLTRANSFERASE A"/>
    <property type="match status" value="1"/>
</dbReference>
<dbReference type="AlphaFoldDB" id="A0A6V8NZA6"/>
<dbReference type="Proteomes" id="UP000543224">
    <property type="component" value="Unassembled WGS sequence"/>
</dbReference>
<dbReference type="SUPFAM" id="SSF53335">
    <property type="entry name" value="S-adenosyl-L-methionine-dependent methyltransferases"/>
    <property type="match status" value="1"/>
</dbReference>
<dbReference type="PROSITE" id="PS00092">
    <property type="entry name" value="N6_MTASE"/>
    <property type="match status" value="1"/>
</dbReference>
<dbReference type="RefSeq" id="WP_176229898.1">
    <property type="nucleotide sequence ID" value="NZ_BLSB01000073.1"/>
</dbReference>
<dbReference type="InterPro" id="IPR025931">
    <property type="entry name" value="TaqI_C"/>
</dbReference>
<keyword evidence="5" id="KW-0680">Restriction system</keyword>
<evidence type="ECO:0000256" key="3">
    <source>
        <dbReference type="ARBA" id="ARBA00022679"/>
    </source>
</evidence>
<dbReference type="Gene3D" id="3.40.50.150">
    <property type="entry name" value="Vaccinia Virus protein VP39"/>
    <property type="match status" value="2"/>
</dbReference>
<feature type="domain" description="Type II methyltransferase M.TaqI-like" evidence="8">
    <location>
        <begin position="599"/>
        <end position="891"/>
    </location>
</feature>
<evidence type="ECO:0000256" key="4">
    <source>
        <dbReference type="ARBA" id="ARBA00022691"/>
    </source>
</evidence>
<evidence type="ECO:0000256" key="7">
    <source>
        <dbReference type="ARBA" id="ARBA00047942"/>
    </source>
</evidence>
<dbReference type="GO" id="GO:0032259">
    <property type="term" value="P:methylation"/>
    <property type="evidence" value="ECO:0007669"/>
    <property type="project" value="UniProtKB-KW"/>
</dbReference>
<evidence type="ECO:0000256" key="1">
    <source>
        <dbReference type="ARBA" id="ARBA00011900"/>
    </source>
</evidence>
<dbReference type="GO" id="GO:0003677">
    <property type="term" value="F:DNA binding"/>
    <property type="evidence" value="ECO:0007669"/>
    <property type="project" value="UniProtKB-KW"/>
</dbReference>
<evidence type="ECO:0000259" key="9">
    <source>
        <dbReference type="Pfam" id="PF12950"/>
    </source>
</evidence>
<dbReference type="InterPro" id="IPR011639">
    <property type="entry name" value="MethylTrfase_TaqI-like_dom"/>
</dbReference>
<dbReference type="InterPro" id="IPR050953">
    <property type="entry name" value="N4_N6_ade-DNA_methylase"/>
</dbReference>
<evidence type="ECO:0000313" key="10">
    <source>
        <dbReference type="EMBL" id="GFP24770.1"/>
    </source>
</evidence>
<evidence type="ECO:0000313" key="13">
    <source>
        <dbReference type="Proteomes" id="UP000576480"/>
    </source>
</evidence>
<dbReference type="Pfam" id="PF12950">
    <property type="entry name" value="TaqI_C"/>
    <property type="match status" value="1"/>
</dbReference>
<evidence type="ECO:0000313" key="11">
    <source>
        <dbReference type="EMBL" id="GFP35265.1"/>
    </source>
</evidence>
<comment type="catalytic activity">
    <reaction evidence="7">
        <text>a 2'-deoxyadenosine in DNA + S-adenosyl-L-methionine = an N(6)-methyl-2'-deoxyadenosine in DNA + S-adenosyl-L-homocysteine + H(+)</text>
        <dbReference type="Rhea" id="RHEA:15197"/>
        <dbReference type="Rhea" id="RHEA-COMP:12418"/>
        <dbReference type="Rhea" id="RHEA-COMP:12419"/>
        <dbReference type="ChEBI" id="CHEBI:15378"/>
        <dbReference type="ChEBI" id="CHEBI:57856"/>
        <dbReference type="ChEBI" id="CHEBI:59789"/>
        <dbReference type="ChEBI" id="CHEBI:90615"/>
        <dbReference type="ChEBI" id="CHEBI:90616"/>
        <dbReference type="EC" id="2.1.1.72"/>
    </reaction>
</comment>
<dbReference type="InterPro" id="IPR029063">
    <property type="entry name" value="SAM-dependent_MTases_sf"/>
</dbReference>
<name>A0A6V8NZA6_9ACTN</name>
<keyword evidence="4" id="KW-0949">S-adenosyl-L-methionine</keyword>
<dbReference type="InterPro" id="IPR002052">
    <property type="entry name" value="DNA_methylase_N6_adenine_CS"/>
</dbReference>
<protein>
    <recommendedName>
        <fullName evidence="1">site-specific DNA-methyltransferase (adenine-specific)</fullName>
        <ecNumber evidence="1">2.1.1.72</ecNumber>
    </recommendedName>
</protein>
<reference evidence="12 13" key="1">
    <citation type="journal article" date="2020" name="Front. Microbiol.">
        <title>Single-cell genomics of novel Actinobacteria with the Wood-Ljungdahl pathway discovered in a serpentinizing system.</title>
        <authorList>
            <person name="Merino N."/>
            <person name="Kawai M."/>
            <person name="Boyd E.S."/>
            <person name="Colman D.R."/>
            <person name="McGlynn S.E."/>
            <person name="Nealson K.H."/>
            <person name="Kurokawa K."/>
            <person name="Hongoh Y."/>
        </authorList>
    </citation>
    <scope>NUCLEOTIDE SEQUENCE [LARGE SCALE GENOMIC DNA]</scope>
    <source>
        <strain evidence="10 12">S25</strain>
        <strain evidence="11 13">S43</strain>
    </source>
</reference>
<dbReference type="Proteomes" id="UP000576480">
    <property type="component" value="Unassembled WGS sequence"/>
</dbReference>
<sequence length="1224" mass="143190">MKPHRNRGLFSNYYLDELLSREEDFRVSRPELKETFQAIRSVWDKDRLSSLNEPQLRKHFLDKVFDSLGWTVDVEPPTPSGEWSRHPDYALFEDRESLSMTQKASKDEYFKKALCLGEAKRWGRPLDKKLKTEADPSEIQNPSLQMSRYLWLTGVKWGILTDAKHWRLYERETSKRLDIFYEIDLEDLIESGSEDDFKYFYLFFRRDAFPDFLEKVYQESVDYAQAVGEKLKENVYQALKTLAEGFLKTSGNNISEVYLKEIHDNSLILLYRLLFILYAEHRGLLPLGENRFYSESYSLDALKKEIAEKLDRKEPIASSTFGYWGRLKELFEIINRGNRELEVPPYNGGLFDPDKHIFLEDYRVADLYVARAVDLLSRSSDKAYIDYGSLEIRHLGSIYEGLLEYKLAVAEEDIVPIKKKSREIFISLEEARTQKKKIKEDEVVRKGEVCLVTDRGERKATGSYYTPHYIVKYIVENTLGPLIEEKRKKVGEGIREVKEKIKNARGQDRKFYEKELKDTESSLVDEILSVKVLDPAMGSGHFLVEATDFLARELLKALGGEPLEEPSGKTVVREVPDPYGPKQPEEEDIRWARREVVEKCIFGVDLNPLAVELAKLSIWLHTVARNRPLNFLDHHLRCGNSLIGARIEDLVSLPDLKKKKRKEESGPVQLGLFESIFKEKVNILLSAFAQIEDLPSETVEQVRKKEEFYNEFRKIVSRFQDVEDVWTSVYFGNNVSWDGYQRLQDSLRSTEEEWAELSQEPWFKKAKQIAEEKHFFHWELEFPEVFFEGHQRKENPGFDAVIGNPPYVRIQSLPRDEVLYFNLVFKSAFKNYDIYVLLVEQGTNLLNNTGYFGFILPNKFFQADYGEALRKFLLIPPKVRQILDFGDNQVFEDATTYTCLLFINKQPKNNFCYFRVTKVDSNLLPKVVSYWKEDFISCKRIEFSQTFSKKWEFFVGGIGEIFSKLSKMSPKLDELAEIFVGLQTSADLIYILGKIRDEGRYIKVYSRATGKVYELERGVLKALFKGSELKRYEMEEFRHYLLFPYYLTDKGAVLIPEREFQREYPKAWGYVKENEEKLRSREGGKMNHSEWYAFGRHQNLDCHEQPKIMTQVLAQRACMSIDSEGIYYFVGGGNAGGYGIALKERTDISPYFLLSLLNGELLDGYLQSYSSRFRGGFFSYARRFLELLPIPPISFITAKEERKRLVEEYKEIYKRWFEKEVKNA</sequence>
<evidence type="ECO:0000313" key="12">
    <source>
        <dbReference type="Proteomes" id="UP000543224"/>
    </source>
</evidence>
<organism evidence="10 12">
    <name type="scientific">Candidatus Hakubella thermalkaliphila</name>
    <dbReference type="NCBI Taxonomy" id="2754717"/>
    <lineage>
        <taxon>Bacteria</taxon>
        <taxon>Bacillati</taxon>
        <taxon>Actinomycetota</taxon>
        <taxon>Actinomycetota incertae sedis</taxon>
        <taxon>Candidatus Hakubellales</taxon>
        <taxon>Candidatus Hakubellaceae</taxon>
        <taxon>Candidatus Hakubella</taxon>
    </lineage>
</organism>
<dbReference type="GO" id="GO:0009307">
    <property type="term" value="P:DNA restriction-modification system"/>
    <property type="evidence" value="ECO:0007669"/>
    <property type="project" value="UniProtKB-KW"/>
</dbReference>
<dbReference type="PRINTS" id="PR00507">
    <property type="entry name" value="N12N6MTFRASE"/>
</dbReference>
<dbReference type="Pfam" id="PF07669">
    <property type="entry name" value="Eco57I"/>
    <property type="match status" value="1"/>
</dbReference>
<feature type="domain" description="TaqI-like C-terminal specificity" evidence="9">
    <location>
        <begin position="1023"/>
        <end position="1190"/>
    </location>
</feature>
<dbReference type="GO" id="GO:0009007">
    <property type="term" value="F:site-specific DNA-methyltransferase (adenine-specific) activity"/>
    <property type="evidence" value="ECO:0007669"/>
    <property type="project" value="UniProtKB-EC"/>
</dbReference>
<evidence type="ECO:0000256" key="6">
    <source>
        <dbReference type="ARBA" id="ARBA00023125"/>
    </source>
</evidence>
<gene>
    <name evidence="10" type="ORF">HKBW3S25_00207</name>
    <name evidence="11" type="ORF">HKBW3S43_01057</name>
</gene>
<proteinExistence type="predicted"/>
<evidence type="ECO:0000259" key="8">
    <source>
        <dbReference type="Pfam" id="PF07669"/>
    </source>
</evidence>
<evidence type="ECO:0000256" key="2">
    <source>
        <dbReference type="ARBA" id="ARBA00022603"/>
    </source>
</evidence>
<evidence type="ECO:0000256" key="5">
    <source>
        <dbReference type="ARBA" id="ARBA00022747"/>
    </source>
</evidence>
<keyword evidence="6" id="KW-0238">DNA-binding</keyword>
<dbReference type="PANTHER" id="PTHR33841">
    <property type="entry name" value="DNA METHYLTRANSFERASE YEEA-RELATED"/>
    <property type="match status" value="1"/>
</dbReference>
<dbReference type="EMBL" id="BLRX01000013">
    <property type="protein sequence ID" value="GFP24770.1"/>
    <property type="molecule type" value="Genomic_DNA"/>
</dbReference>
<accession>A0A6V8NZA6</accession>
<dbReference type="EC" id="2.1.1.72" evidence="1"/>
<keyword evidence="2" id="KW-0489">Methyltransferase</keyword>
<keyword evidence="3" id="KW-0808">Transferase</keyword>
<dbReference type="EMBL" id="BLSB01000073">
    <property type="protein sequence ID" value="GFP35265.1"/>
    <property type="molecule type" value="Genomic_DNA"/>
</dbReference>